<accession>A0A0E9TKM4</accession>
<reference evidence="1" key="1">
    <citation type="submission" date="2014-11" db="EMBL/GenBank/DDBJ databases">
        <authorList>
            <person name="Amaro Gonzalez C."/>
        </authorList>
    </citation>
    <scope>NUCLEOTIDE SEQUENCE</scope>
</reference>
<organism evidence="1">
    <name type="scientific">Anguilla anguilla</name>
    <name type="common">European freshwater eel</name>
    <name type="synonym">Muraena anguilla</name>
    <dbReference type="NCBI Taxonomy" id="7936"/>
    <lineage>
        <taxon>Eukaryota</taxon>
        <taxon>Metazoa</taxon>
        <taxon>Chordata</taxon>
        <taxon>Craniata</taxon>
        <taxon>Vertebrata</taxon>
        <taxon>Euteleostomi</taxon>
        <taxon>Actinopterygii</taxon>
        <taxon>Neopterygii</taxon>
        <taxon>Teleostei</taxon>
        <taxon>Anguilliformes</taxon>
        <taxon>Anguillidae</taxon>
        <taxon>Anguilla</taxon>
    </lineage>
</organism>
<protein>
    <submittedName>
        <fullName evidence="1">Uncharacterized protein</fullName>
    </submittedName>
</protein>
<reference evidence="1" key="2">
    <citation type="journal article" date="2015" name="Fish Shellfish Immunol.">
        <title>Early steps in the European eel (Anguilla anguilla)-Vibrio vulnificus interaction in the gills: Role of the RtxA13 toxin.</title>
        <authorList>
            <person name="Callol A."/>
            <person name="Pajuelo D."/>
            <person name="Ebbesson L."/>
            <person name="Teles M."/>
            <person name="MacKenzie S."/>
            <person name="Amaro C."/>
        </authorList>
    </citation>
    <scope>NUCLEOTIDE SEQUENCE</scope>
</reference>
<dbReference type="AlphaFoldDB" id="A0A0E9TKM4"/>
<dbReference type="EMBL" id="GBXM01055309">
    <property type="protein sequence ID" value="JAH53268.1"/>
    <property type="molecule type" value="Transcribed_RNA"/>
</dbReference>
<sequence>MPASVPPSRFPVANLSVRNSLFQDQMKS</sequence>
<proteinExistence type="predicted"/>
<evidence type="ECO:0000313" key="1">
    <source>
        <dbReference type="EMBL" id="JAH53268.1"/>
    </source>
</evidence>
<name>A0A0E9TKM4_ANGAN</name>